<dbReference type="EMBL" id="NJNR01000011">
    <property type="protein sequence ID" value="RDX09958.1"/>
    <property type="molecule type" value="Genomic_DNA"/>
</dbReference>
<evidence type="ECO:0000313" key="1">
    <source>
        <dbReference type="EMBL" id="RDX09958.1"/>
    </source>
</evidence>
<reference evidence="1 2" key="1">
    <citation type="journal article" date="2017" name="Anaerobe">
        <title>Quantification, isolation and characterization of Bifidobacterium from the vaginal microbiomes of reproductive aged women.</title>
        <authorList>
            <person name="Freitas A.C."/>
            <person name="Hill J.E."/>
        </authorList>
    </citation>
    <scope>NUCLEOTIDE SEQUENCE [LARGE SCALE GENOMIC DNA]</scope>
    <source>
        <strain evidence="1 2">N6D05</strain>
    </source>
</reference>
<protein>
    <submittedName>
        <fullName evidence="1">Uncharacterized protein</fullName>
    </submittedName>
</protein>
<name>A0A3D8U0F5_BIFLN</name>
<accession>A0A3D8U0F5</accession>
<organism evidence="1 2">
    <name type="scientific">Bifidobacterium longum</name>
    <dbReference type="NCBI Taxonomy" id="216816"/>
    <lineage>
        <taxon>Bacteria</taxon>
        <taxon>Bacillati</taxon>
        <taxon>Actinomycetota</taxon>
        <taxon>Actinomycetes</taxon>
        <taxon>Bifidobacteriales</taxon>
        <taxon>Bifidobacteriaceae</taxon>
        <taxon>Bifidobacterium</taxon>
    </lineage>
</organism>
<sequence length="644" mass="70393">MTDSNIPEIPQPPAPSERSKNADDRQVIQPYVDPEVLAEDVRAAERRKHRRRMSHEHIRRIKRKKRIRMVLIVIGALLLIIAALAAWLGLSALKAKNEVEAAIQAASRIQSQVQAGDTDKAQASIEAFSQHIDATYAQTKQPVWKLATLVPYYGSDVKAARDMVHILEDVSNNALPKLAKAAQALDFNSIGIKDGTIQLGDMASVTQDLAAANGVVADASVDMGKIGDTHIPQITEAVQQGRSKFKELASLTDTASRLTDVLPKMFDLDSSDGGGSGRGPRTYLVLAQNNAELRATGGIPTAWATLTVDTGKISMSTFGDPPRNGLFSQDEAASVLTAEERNLFSTKMATDYPDINFTPDFPRVADIARQIWHRAGHDGVDGVISVDPVFLQRLLKVAGPVTLSDGTVMSGDNAEQRILNQIYIDTDTQAEQTDFFTMAASEIFTHVLKNVDGKNQQLVQTFQKSVSDGHLYVWSAHEGEQQRISGTTIAGELQSNPAHSVTGVYFNDATMGKMDWYLKREVTSTYDKTYPSGAKQYTVHIKLTNTADAAEVNAAPDLLRGYDHNGNPRTGEIETVLYVYAPDEGRIVDWTQDFDQFAVHDGLTVGVKTVTLRPGESFETTVHVLASPAADENEMILRQTPLVD</sequence>
<dbReference type="Proteomes" id="UP000257074">
    <property type="component" value="Unassembled WGS sequence"/>
</dbReference>
<gene>
    <name evidence="1" type="ORF">CE169_03015</name>
</gene>
<proteinExistence type="predicted"/>
<dbReference type="AlphaFoldDB" id="A0A3D8U0F5"/>
<dbReference type="InterPro" id="IPR025101">
    <property type="entry name" value="DUF4012"/>
</dbReference>
<comment type="caution">
    <text evidence="1">The sequence shown here is derived from an EMBL/GenBank/DDBJ whole genome shotgun (WGS) entry which is preliminary data.</text>
</comment>
<evidence type="ECO:0000313" key="2">
    <source>
        <dbReference type="Proteomes" id="UP000257074"/>
    </source>
</evidence>
<dbReference type="Pfam" id="PF13196">
    <property type="entry name" value="DUF4012"/>
    <property type="match status" value="1"/>
</dbReference>